<dbReference type="Gene3D" id="1.20.120.1880">
    <property type="entry name" value="Nucleoporin, helical C-terminal domain"/>
    <property type="match status" value="1"/>
</dbReference>
<keyword evidence="6" id="KW-0509">mRNA transport</keyword>
<sequence>MSIFETPPSQRQYHSSIYSAPNVGGGGPSSSLNPVYPDLPTELRSSSRNSYTGGSSSAYLTDGRSLQPFAVVPSGPESGIPQTPKPVSSTDNLGPVPRAARTINEFLTTEARYPQLDDIVSQGQSSDYDLPRSSAWEPFQRTALHTIPDSIFEQYNRATSHTMMGLFAGLQQAWITVDNRLYLWDYTTQGSFQGYEAQPNNITAVRLLSPKPGVFVDDVNYVLVIATTVDIFLLGVQAVPNARGGRDVTLFETKMSVPTKGLGVSVIEGSKKTGRIFFGGRGDNDIYEFTYQAEEKWFYGRCGKICQTSGGVSSFAPRIPLPFLSGPKDTEYIVQMVMDDTRNLLYTLSSKSAIRAFHVKGGTAFSLSITHSFSHTLANIRVMIGNTPLLEPKTPIVSISPVTSQEARRTHLIATTTTGCRLYMSAVASEYGFGGSESAPTSMQVIHVRFPPSTGPTLTPTRRAKVFAPGYFFCFVDKPEAVDELFLSAPDSGRIAILAEGTSRATLIETGMSVNLDSRVEAVELISVPFAASKGPNGFGNEPAVQYDLPPTEVAILTNSGVHIIKRRRLIEVFDAAIRYGMTSSPIGVEGEARNFFEKYGRAEGCASSLAVACGASTETVNQSQARTTDVEVSEFARKFFIDYGGRPRAENVYDASALPSLDSVKVSGRAEGLALYISRIVRSIWKAQMVVEVPSVVGVASYHSGVPVEKLLSIQEQLVRLSAFLQNNRSFINGLSGAESLMGLGSRVEEVAQQAEHRMLHALVTLVGNMIEGISFVLFMLDDKLGDIILSLPDNQKEEAKKVTYAGLFTSDSGAALAKELVTAIVNRNIAAGLNVDTIADALRRRCGSFCSADDVVVFKAIEQVRRAKTDGDPDNRNRLLRESLRLFEETAASLTMENLRDTLIEYRSLNYYPGSVQLALTVARESDRGNEALGFLADGAAPTDPRAHFHARREECYQLVFEVLDELDSKFGQSPEMQDGMPTPATRLRNETWQLIYTSDDEVFHNTLYDWLHRRGLSDRLLEVDSPYVLGYLQRRSSESLDHYDLLWQYHARRENFYGAAEVLHKLAQSDFDLPLERRLEFLSRAKGFCGSYGPMGIRQKMNELSHTLQEELDVAVIQDDVLRRVKEDGRINSSKKEKLIKELDSNLLTLSDLFNRFADPYGYMDICLAIFQGADYRGAGEIKKCWEQLISSIHSDAEASGQGHPYELVADNIRRLGHRFNNSEYIFPPNDLVQLLEIYAYEHQRDVGAPTWVVDCLLEAGIPAETVLRILDEMYWRDEVPFQGTVRRRLVRDAAYVAEKWFTHSVRRGGEALGKKEFVRGVLEGLSRVTSDNDDRLRIMGILEEIRRRMG</sequence>
<feature type="domain" description="Nucleoporin Nup133/Nup155-like C-terminal" evidence="13">
    <location>
        <begin position="668"/>
        <end position="1314"/>
    </location>
</feature>
<evidence type="ECO:0000256" key="3">
    <source>
        <dbReference type="ARBA" id="ARBA00004620"/>
    </source>
</evidence>
<evidence type="ECO:0000256" key="9">
    <source>
        <dbReference type="ARBA" id="ARBA00023132"/>
    </source>
</evidence>
<comment type="similarity">
    <text evidence="4">Belongs to the non-repetitive/WGA-negative nucleoporin family.</text>
</comment>
<evidence type="ECO:0000256" key="6">
    <source>
        <dbReference type="ARBA" id="ARBA00022816"/>
    </source>
</evidence>
<evidence type="ECO:0008006" key="17">
    <source>
        <dbReference type="Google" id="ProtNLM"/>
    </source>
</evidence>
<evidence type="ECO:0000256" key="7">
    <source>
        <dbReference type="ARBA" id="ARBA00022927"/>
    </source>
</evidence>
<name>A0A292PKW3_9PEZI</name>
<dbReference type="InterPro" id="IPR007187">
    <property type="entry name" value="Nucleoporin_Nup133/Nup155_C"/>
</dbReference>
<dbReference type="PANTHER" id="PTHR10350">
    <property type="entry name" value="NUCLEAR PORE COMPLEX PROTEIN NUP155"/>
    <property type="match status" value="1"/>
</dbReference>
<gene>
    <name evidence="15" type="ORF">GSTUAT00007613001</name>
</gene>
<dbReference type="Proteomes" id="UP001412239">
    <property type="component" value="Unassembled WGS sequence"/>
</dbReference>
<dbReference type="GO" id="GO:0017056">
    <property type="term" value="F:structural constituent of nuclear pore"/>
    <property type="evidence" value="ECO:0007669"/>
    <property type="project" value="InterPro"/>
</dbReference>
<comment type="subcellular location">
    <subcellularLocation>
        <location evidence="1">Nucleus membrane</location>
        <topology evidence="1">Peripheral membrane protein</topology>
        <orientation evidence="1">Cytoplasmic side</orientation>
    </subcellularLocation>
    <subcellularLocation>
        <location evidence="3">Nucleus membrane</location>
        <topology evidence="3">Peripheral membrane protein</topology>
        <orientation evidence="3">Nucleoplasmic side</orientation>
    </subcellularLocation>
    <subcellularLocation>
        <location evidence="2">Nucleus</location>
        <location evidence="2">Nuclear pore complex</location>
    </subcellularLocation>
</comment>
<feature type="region of interest" description="Disordered" evidence="12">
    <location>
        <begin position="1"/>
        <end position="95"/>
    </location>
</feature>
<dbReference type="GO" id="GO:0044611">
    <property type="term" value="C:nuclear pore inner ring"/>
    <property type="evidence" value="ECO:0007669"/>
    <property type="project" value="TreeGrafter"/>
</dbReference>
<dbReference type="InterPro" id="IPR042537">
    <property type="entry name" value="Nucleoporin_Nup155_C_2"/>
</dbReference>
<dbReference type="Pfam" id="PF08801">
    <property type="entry name" value="Nucleoporin_N"/>
    <property type="match status" value="1"/>
</dbReference>
<feature type="compositionally biased region" description="Polar residues" evidence="12">
    <location>
        <begin position="7"/>
        <end position="19"/>
    </location>
</feature>
<dbReference type="GO" id="GO:0006606">
    <property type="term" value="P:protein import into nucleus"/>
    <property type="evidence" value="ECO:0007669"/>
    <property type="project" value="TreeGrafter"/>
</dbReference>
<protein>
    <recommendedName>
        <fullName evidence="17">Nucleoporin Nup133/Nup155-like N-terminal domain-containing protein</fullName>
    </recommendedName>
</protein>
<dbReference type="FunFam" id="1.25.40.450:FF:000002">
    <property type="entry name" value="Putative non-repetitive nucleoporin"/>
    <property type="match status" value="1"/>
</dbReference>
<evidence type="ECO:0000259" key="13">
    <source>
        <dbReference type="Pfam" id="PF03177"/>
    </source>
</evidence>
<dbReference type="InterPro" id="IPR014908">
    <property type="entry name" value="Nucleoporin_Nup133/Nup155_N"/>
</dbReference>
<evidence type="ECO:0000259" key="14">
    <source>
        <dbReference type="Pfam" id="PF08801"/>
    </source>
</evidence>
<keyword evidence="8" id="KW-0811">Translocation</keyword>
<keyword evidence="5" id="KW-0813">Transport</keyword>
<organism evidence="15 16">
    <name type="scientific">Tuber aestivum</name>
    <name type="common">summer truffle</name>
    <dbReference type="NCBI Taxonomy" id="59557"/>
    <lineage>
        <taxon>Eukaryota</taxon>
        <taxon>Fungi</taxon>
        <taxon>Dikarya</taxon>
        <taxon>Ascomycota</taxon>
        <taxon>Pezizomycotina</taxon>
        <taxon>Pezizomycetes</taxon>
        <taxon>Pezizales</taxon>
        <taxon>Tuberaceae</taxon>
        <taxon>Tuber</taxon>
    </lineage>
</organism>
<dbReference type="Gene3D" id="1.25.40.450">
    <property type="entry name" value="Nucleoporin, helical domain, N-terminal subdomain"/>
    <property type="match status" value="1"/>
</dbReference>
<evidence type="ECO:0000256" key="4">
    <source>
        <dbReference type="ARBA" id="ARBA00007373"/>
    </source>
</evidence>
<dbReference type="GO" id="GO:0051028">
    <property type="term" value="P:mRNA transport"/>
    <property type="evidence" value="ECO:0007669"/>
    <property type="project" value="UniProtKB-KW"/>
</dbReference>
<dbReference type="GO" id="GO:0031965">
    <property type="term" value="C:nuclear membrane"/>
    <property type="evidence" value="ECO:0007669"/>
    <property type="project" value="UniProtKB-SubCell"/>
</dbReference>
<dbReference type="InterPro" id="IPR042533">
    <property type="entry name" value="Nucleoporin_Nup155_C_1"/>
</dbReference>
<evidence type="ECO:0000256" key="2">
    <source>
        <dbReference type="ARBA" id="ARBA00004567"/>
    </source>
</evidence>
<evidence type="ECO:0000313" key="16">
    <source>
        <dbReference type="Proteomes" id="UP001412239"/>
    </source>
</evidence>
<dbReference type="InterPro" id="IPR004870">
    <property type="entry name" value="Nucleoporin_Nup155"/>
</dbReference>
<dbReference type="FunFam" id="1.25.40.440:FF:000001">
    <property type="entry name" value="Nuclear pore complex subunit"/>
    <property type="match status" value="1"/>
</dbReference>
<keyword evidence="16" id="KW-1185">Reference proteome</keyword>
<dbReference type="PANTHER" id="PTHR10350:SF6">
    <property type="entry name" value="NUCLEAR PORE COMPLEX PROTEIN NUP155"/>
    <property type="match status" value="1"/>
</dbReference>
<proteinExistence type="inferred from homology"/>
<dbReference type="GO" id="GO:0006405">
    <property type="term" value="P:RNA export from nucleus"/>
    <property type="evidence" value="ECO:0007669"/>
    <property type="project" value="TreeGrafter"/>
</dbReference>
<dbReference type="GO" id="GO:0036228">
    <property type="term" value="P:protein localization to nuclear inner membrane"/>
    <property type="evidence" value="ECO:0007669"/>
    <property type="project" value="TreeGrafter"/>
</dbReference>
<evidence type="ECO:0000256" key="11">
    <source>
        <dbReference type="ARBA" id="ARBA00023242"/>
    </source>
</evidence>
<keyword evidence="9" id="KW-0906">Nuclear pore complex</keyword>
<reference evidence="15" key="1">
    <citation type="submission" date="2015-10" db="EMBL/GenBank/DDBJ databases">
        <authorList>
            <person name="Regsiter A."/>
            <person name="william w."/>
        </authorList>
    </citation>
    <scope>NUCLEOTIDE SEQUENCE</scope>
    <source>
        <strain evidence="15">Montdore</strain>
    </source>
</reference>
<keyword evidence="7" id="KW-0653">Protein transport</keyword>
<evidence type="ECO:0000256" key="10">
    <source>
        <dbReference type="ARBA" id="ARBA00023136"/>
    </source>
</evidence>
<dbReference type="EMBL" id="LN891140">
    <property type="protein sequence ID" value="CUS08302.1"/>
    <property type="molecule type" value="Genomic_DNA"/>
</dbReference>
<evidence type="ECO:0000256" key="8">
    <source>
        <dbReference type="ARBA" id="ARBA00023010"/>
    </source>
</evidence>
<evidence type="ECO:0000256" key="5">
    <source>
        <dbReference type="ARBA" id="ARBA00022448"/>
    </source>
</evidence>
<keyword evidence="10" id="KW-0472">Membrane</keyword>
<feature type="compositionally biased region" description="Low complexity" evidence="12">
    <location>
        <begin position="44"/>
        <end position="57"/>
    </location>
</feature>
<dbReference type="Pfam" id="PF03177">
    <property type="entry name" value="Nucleoporin_C"/>
    <property type="match status" value="1"/>
</dbReference>
<dbReference type="Gene3D" id="1.25.40.440">
    <property type="entry name" value="Nucleoporin, helical domain, central subdomain"/>
    <property type="match status" value="1"/>
</dbReference>
<dbReference type="Gene3D" id="1.20.58.1780">
    <property type="match status" value="1"/>
</dbReference>
<evidence type="ECO:0000256" key="12">
    <source>
        <dbReference type="SAM" id="MobiDB-lite"/>
    </source>
</evidence>
<feature type="domain" description="Nucleoporin Nup133/Nup155-like N-terminal" evidence="14">
    <location>
        <begin position="143"/>
        <end position="564"/>
    </location>
</feature>
<evidence type="ECO:0000256" key="1">
    <source>
        <dbReference type="ARBA" id="ARBA00004335"/>
    </source>
</evidence>
<dbReference type="GO" id="GO:0051292">
    <property type="term" value="P:nuclear pore complex assembly"/>
    <property type="evidence" value="ECO:0007669"/>
    <property type="project" value="UniProtKB-ARBA"/>
</dbReference>
<evidence type="ECO:0000313" key="15">
    <source>
        <dbReference type="EMBL" id="CUS08302.1"/>
    </source>
</evidence>
<keyword evidence="11" id="KW-0539">Nucleus</keyword>
<accession>A0A292PKW3</accession>
<dbReference type="InterPro" id="IPR042538">
    <property type="entry name" value="Nucleoporin_Nup155_C_3"/>
</dbReference>
<dbReference type="GO" id="GO:0000972">
    <property type="term" value="P:transcription-dependent tethering of RNA polymerase II gene DNA at nuclear periphery"/>
    <property type="evidence" value="ECO:0007669"/>
    <property type="project" value="TreeGrafter"/>
</dbReference>